<dbReference type="AlphaFoldDB" id="A0A4C1U1U5"/>
<keyword evidence="3" id="KW-1185">Reference proteome</keyword>
<accession>A0A4C1U1U5</accession>
<feature type="compositionally biased region" description="Low complexity" evidence="1">
    <location>
        <begin position="103"/>
        <end position="116"/>
    </location>
</feature>
<evidence type="ECO:0000313" key="3">
    <source>
        <dbReference type="Proteomes" id="UP000299102"/>
    </source>
</evidence>
<name>A0A4C1U1U5_EUMVA</name>
<dbReference type="Proteomes" id="UP000299102">
    <property type="component" value="Unassembled WGS sequence"/>
</dbReference>
<evidence type="ECO:0000313" key="2">
    <source>
        <dbReference type="EMBL" id="GBP20333.1"/>
    </source>
</evidence>
<proteinExistence type="predicted"/>
<evidence type="ECO:0000256" key="1">
    <source>
        <dbReference type="SAM" id="MobiDB-lite"/>
    </source>
</evidence>
<dbReference type="EMBL" id="BGZK01000117">
    <property type="protein sequence ID" value="GBP20333.1"/>
    <property type="molecule type" value="Genomic_DNA"/>
</dbReference>
<gene>
    <name evidence="2" type="ORF">EVAR_10597_1</name>
</gene>
<comment type="caution">
    <text evidence="2">The sequence shown here is derived from an EMBL/GenBank/DDBJ whole genome shotgun (WGS) entry which is preliminary data.</text>
</comment>
<reference evidence="2 3" key="1">
    <citation type="journal article" date="2019" name="Commun. Biol.">
        <title>The bagworm genome reveals a unique fibroin gene that provides high tensile strength.</title>
        <authorList>
            <person name="Kono N."/>
            <person name="Nakamura H."/>
            <person name="Ohtoshi R."/>
            <person name="Tomita M."/>
            <person name="Numata K."/>
            <person name="Arakawa K."/>
        </authorList>
    </citation>
    <scope>NUCLEOTIDE SEQUENCE [LARGE SCALE GENOMIC DNA]</scope>
</reference>
<protein>
    <submittedName>
        <fullName evidence="2">Uncharacterized protein</fullName>
    </submittedName>
</protein>
<sequence length="126" mass="13576">MPSGAITGADRPSAGAPLIRPAIHVNCARFFHNIDGAEQDHFYFHGFSLKYAEGRRGRWGGKSLCYPALTGTCCQCCMNKKKEDANVSNDRGGLAEIKKKSLTSPPTARASPPSSRRQSEIVPAAL</sequence>
<organism evidence="2 3">
    <name type="scientific">Eumeta variegata</name>
    <name type="common">Bagworm moth</name>
    <name type="synonym">Eumeta japonica</name>
    <dbReference type="NCBI Taxonomy" id="151549"/>
    <lineage>
        <taxon>Eukaryota</taxon>
        <taxon>Metazoa</taxon>
        <taxon>Ecdysozoa</taxon>
        <taxon>Arthropoda</taxon>
        <taxon>Hexapoda</taxon>
        <taxon>Insecta</taxon>
        <taxon>Pterygota</taxon>
        <taxon>Neoptera</taxon>
        <taxon>Endopterygota</taxon>
        <taxon>Lepidoptera</taxon>
        <taxon>Glossata</taxon>
        <taxon>Ditrysia</taxon>
        <taxon>Tineoidea</taxon>
        <taxon>Psychidae</taxon>
        <taxon>Oiketicinae</taxon>
        <taxon>Eumeta</taxon>
    </lineage>
</organism>
<feature type="region of interest" description="Disordered" evidence="1">
    <location>
        <begin position="84"/>
        <end position="126"/>
    </location>
</feature>